<name>A5KMN8_9FIRM</name>
<evidence type="ECO:0000313" key="3">
    <source>
        <dbReference type="EMBL" id="EDK24257.1"/>
    </source>
</evidence>
<evidence type="ECO:0000256" key="1">
    <source>
        <dbReference type="ARBA" id="ARBA00022679"/>
    </source>
</evidence>
<dbReference type="PANTHER" id="PTHR43300:SF12">
    <property type="entry name" value="CHLORAMPHENICOL ACETYLTRANSFERASE"/>
    <property type="match status" value="1"/>
</dbReference>
<dbReference type="Gene3D" id="2.160.10.10">
    <property type="entry name" value="Hexapeptide repeat proteins"/>
    <property type="match status" value="1"/>
</dbReference>
<dbReference type="HOGENOM" id="CLU_051638_8_0_9"/>
<evidence type="ECO:0008006" key="5">
    <source>
        <dbReference type="Google" id="ProtNLM"/>
    </source>
</evidence>
<gene>
    <name evidence="3" type="ORF">RUMTOR_01511</name>
</gene>
<dbReference type="GO" id="GO:0016746">
    <property type="term" value="F:acyltransferase activity"/>
    <property type="evidence" value="ECO:0007669"/>
    <property type="project" value="UniProtKB-KW"/>
</dbReference>
<dbReference type="PaxDb" id="411460-RUMTOR_01511"/>
<reference evidence="3 4" key="1">
    <citation type="submission" date="2007-03" db="EMBL/GenBank/DDBJ databases">
        <authorList>
            <person name="Fulton L."/>
            <person name="Clifton S."/>
            <person name="Fulton B."/>
            <person name="Xu J."/>
            <person name="Minx P."/>
            <person name="Pepin K.H."/>
            <person name="Johnson M."/>
            <person name="Thiruvilangam P."/>
            <person name="Bhonagiri V."/>
            <person name="Nash W.E."/>
            <person name="Mardis E.R."/>
            <person name="Wilson R.K."/>
        </authorList>
    </citation>
    <scope>NUCLEOTIDE SEQUENCE [LARGE SCALE GENOMIC DNA]</scope>
    <source>
        <strain evidence="3 4">ATCC 27756</strain>
    </source>
</reference>
<accession>A5KMN8</accession>
<dbReference type="InterPro" id="IPR011004">
    <property type="entry name" value="Trimer_LpxA-like_sf"/>
</dbReference>
<sequence length="265" mass="29914">MVKKKYLPFWVFKSASGYAVIRLYEGLQEMIEIRRVDNPEYAEYFEWIYRKCRKVLKCSEATNPVQVEKKQNEETSFLSESELKTIGFLKYGTNVLVSRKASIYNPEQIVLGDNIRIDDFCILSGNIKLGSYIHISAYTCLIGGVKGIILQDFVTVSSRCAVYAVSDDFSGEQLNNSMIPTAYRSVIEGRVILEDYVSVGTGSTILPGVKLEEGAAVGAMSFVKHTLEGWKIYAGAPCRYVKDRNQNMKQLRAVLQNSGEYEESR</sequence>
<organism evidence="3 4">
    <name type="scientific">[Ruminococcus] torques ATCC 27756</name>
    <dbReference type="NCBI Taxonomy" id="411460"/>
    <lineage>
        <taxon>Bacteria</taxon>
        <taxon>Bacillati</taxon>
        <taxon>Bacillota</taxon>
        <taxon>Clostridia</taxon>
        <taxon>Lachnospirales</taxon>
        <taxon>Lachnospiraceae</taxon>
        <taxon>Mediterraneibacter</taxon>
    </lineage>
</organism>
<keyword evidence="1" id="KW-0808">Transferase</keyword>
<reference evidence="3 4" key="2">
    <citation type="submission" date="2007-04" db="EMBL/GenBank/DDBJ databases">
        <title>Draft genome sequence of Ruminococcus torques (ATCC 27756).</title>
        <authorList>
            <person name="Sudarsanam P."/>
            <person name="Ley R."/>
            <person name="Guruge J."/>
            <person name="Turnbaugh P.J."/>
            <person name="Mahowald M."/>
            <person name="Liep D."/>
            <person name="Gordon J."/>
        </authorList>
    </citation>
    <scope>NUCLEOTIDE SEQUENCE [LARGE SCALE GENOMIC DNA]</scope>
    <source>
        <strain evidence="3 4">ATCC 27756</strain>
    </source>
</reference>
<dbReference type="Proteomes" id="UP000003577">
    <property type="component" value="Unassembled WGS sequence"/>
</dbReference>
<keyword evidence="2" id="KW-0012">Acyltransferase</keyword>
<dbReference type="AlphaFoldDB" id="A5KMN8"/>
<dbReference type="EMBL" id="AAVP02000006">
    <property type="protein sequence ID" value="EDK24257.1"/>
    <property type="molecule type" value="Genomic_DNA"/>
</dbReference>
<dbReference type="SUPFAM" id="SSF51161">
    <property type="entry name" value="Trimeric LpxA-like enzymes"/>
    <property type="match status" value="1"/>
</dbReference>
<evidence type="ECO:0000313" key="4">
    <source>
        <dbReference type="Proteomes" id="UP000003577"/>
    </source>
</evidence>
<proteinExistence type="predicted"/>
<protein>
    <recommendedName>
        <fullName evidence="5">Bacterial transferase hexapeptide repeat protein</fullName>
    </recommendedName>
</protein>
<comment type="caution">
    <text evidence="3">The sequence shown here is derived from an EMBL/GenBank/DDBJ whole genome shotgun (WGS) entry which is preliminary data.</text>
</comment>
<evidence type="ECO:0000256" key="2">
    <source>
        <dbReference type="ARBA" id="ARBA00023315"/>
    </source>
</evidence>
<dbReference type="PANTHER" id="PTHR43300">
    <property type="entry name" value="ACETYLTRANSFERASE"/>
    <property type="match status" value="1"/>
</dbReference>
<dbReference type="InterPro" id="IPR050179">
    <property type="entry name" value="Trans_hexapeptide_repeat"/>
</dbReference>